<accession>C8VN15</accession>
<evidence type="ECO:0000256" key="13">
    <source>
        <dbReference type="ARBA" id="ARBA00067536"/>
    </source>
</evidence>
<evidence type="ECO:0000313" key="22">
    <source>
        <dbReference type="Proteomes" id="UP000000560"/>
    </source>
</evidence>
<evidence type="ECO:0000256" key="4">
    <source>
        <dbReference type="ARBA" id="ARBA00022622"/>
    </source>
</evidence>
<dbReference type="eggNOG" id="KOG1339">
    <property type="taxonomic scope" value="Eukaryota"/>
</dbReference>
<dbReference type="AlphaFoldDB" id="Q5BD07"/>
<dbReference type="InterPro" id="IPR033121">
    <property type="entry name" value="PEPTIDASE_A1"/>
</dbReference>
<reference evidence="22" key="2">
    <citation type="journal article" date="2009" name="Fungal Genet. Biol.">
        <title>The 2008 update of the Aspergillus nidulans genome annotation: a community effort.</title>
        <authorList>
            <person name="Wortman J.R."/>
            <person name="Gilsenan J.M."/>
            <person name="Joardar V."/>
            <person name="Deegan J."/>
            <person name="Clutterbuck J."/>
            <person name="Andersen M.R."/>
            <person name="Archer D."/>
            <person name="Bencina M."/>
            <person name="Braus G."/>
            <person name="Coutinho P."/>
            <person name="von Dohren H."/>
            <person name="Doonan J."/>
            <person name="Driessen A.J."/>
            <person name="Durek P."/>
            <person name="Espeso E."/>
            <person name="Fekete E."/>
            <person name="Flipphi M."/>
            <person name="Estrada C.G."/>
            <person name="Geysens S."/>
            <person name="Goldman G."/>
            <person name="de Groot P.W."/>
            <person name="Hansen K."/>
            <person name="Harris S.D."/>
            <person name="Heinekamp T."/>
            <person name="Helmstaedt K."/>
            <person name="Henrissat B."/>
            <person name="Hofmann G."/>
            <person name="Homan T."/>
            <person name="Horio T."/>
            <person name="Horiuchi H."/>
            <person name="James S."/>
            <person name="Jones M."/>
            <person name="Karaffa L."/>
            <person name="Karanyi Z."/>
            <person name="Kato M."/>
            <person name="Keller N."/>
            <person name="Kelly D.E."/>
            <person name="Kiel J.A."/>
            <person name="Kim J.M."/>
            <person name="van der Klei I.J."/>
            <person name="Klis F.M."/>
            <person name="Kovalchuk A."/>
            <person name="Krasevec N."/>
            <person name="Kubicek C.P."/>
            <person name="Liu B."/>
            <person name="Maccabe A."/>
            <person name="Meyer V."/>
            <person name="Mirabito P."/>
            <person name="Miskei M."/>
            <person name="Mos M."/>
            <person name="Mullins J."/>
            <person name="Nelson D.R."/>
            <person name="Nielsen J."/>
            <person name="Oakley B.R."/>
            <person name="Osmani S.A."/>
            <person name="Pakula T."/>
            <person name="Paszewski A."/>
            <person name="Paulsen I."/>
            <person name="Pilsyk S."/>
            <person name="Pocsi I."/>
            <person name="Punt P.J."/>
            <person name="Ram A.F."/>
            <person name="Ren Q."/>
            <person name="Robellet X."/>
            <person name="Robson G."/>
            <person name="Seiboth B."/>
            <person name="van Solingen P."/>
            <person name="Specht T."/>
            <person name="Sun J."/>
            <person name="Taheri-Talesh N."/>
            <person name="Takeshita N."/>
            <person name="Ussery D."/>
            <person name="vanKuyk P.A."/>
            <person name="Visser H."/>
            <person name="van de Vondervoort P.J."/>
            <person name="de Vries R.P."/>
            <person name="Walton J."/>
            <person name="Xiang X."/>
            <person name="Xiong Y."/>
            <person name="Zeng A.P."/>
            <person name="Brandt B.W."/>
            <person name="Cornell M.J."/>
            <person name="van den Hondel C.A."/>
            <person name="Visser J."/>
            <person name="Oliver S.G."/>
            <person name="Turner G."/>
        </authorList>
    </citation>
    <scope>GENOME REANNOTATION</scope>
    <source>
        <strain evidence="22">FGSC A4 / ATCC 38163 / CBS 112.46 / NRRL 194 / M139</strain>
    </source>
</reference>
<dbReference type="Proteomes" id="UP000000560">
    <property type="component" value="Chromosome VII"/>
</dbReference>
<dbReference type="GO" id="GO:0005576">
    <property type="term" value="C:extracellular region"/>
    <property type="evidence" value="ECO:0000318"/>
    <property type="project" value="GO_Central"/>
</dbReference>
<dbReference type="PANTHER" id="PTHR47966:SF65">
    <property type="entry name" value="ASPARTIC-TYPE ENDOPEPTIDASE"/>
    <property type="match status" value="1"/>
</dbReference>
<keyword evidence="3" id="KW-1003">Cell membrane</keyword>
<evidence type="ECO:0000256" key="14">
    <source>
        <dbReference type="ARBA" id="ARBA00068059"/>
    </source>
</evidence>
<gene>
    <name evidence="21" type="ORF">ANIA_01573</name>
</gene>
<dbReference type="Gene3D" id="2.40.70.10">
    <property type="entry name" value="Acid Proteases"/>
    <property type="match status" value="2"/>
</dbReference>
<evidence type="ECO:0000256" key="1">
    <source>
        <dbReference type="ARBA" id="ARBA00004609"/>
    </source>
</evidence>
<dbReference type="EMBL" id="BN001307">
    <property type="protein sequence ID" value="CBF85140.1"/>
    <property type="molecule type" value="Genomic_DNA"/>
</dbReference>
<evidence type="ECO:0000256" key="10">
    <source>
        <dbReference type="ARBA" id="ARBA00023145"/>
    </source>
</evidence>
<dbReference type="OMA" id="TNEPIFP"/>
<feature type="domain" description="Peptidase A1" evidence="20">
    <location>
        <begin position="72"/>
        <end position="416"/>
    </location>
</feature>
<evidence type="ECO:0000256" key="15">
    <source>
        <dbReference type="PIRSR" id="PIRSR601461-1"/>
    </source>
</evidence>
<feature type="chain" id="PRO_5030175806" description="Probable aspartic-type endopeptidase OPSB" evidence="19">
    <location>
        <begin position="20"/>
        <end position="545"/>
    </location>
</feature>
<keyword evidence="11" id="KW-0325">Glycoprotein</keyword>
<evidence type="ECO:0000256" key="2">
    <source>
        <dbReference type="ARBA" id="ARBA00007447"/>
    </source>
</evidence>
<evidence type="ECO:0000259" key="20">
    <source>
        <dbReference type="PROSITE" id="PS51767"/>
    </source>
</evidence>
<keyword evidence="5 17" id="KW-0645">Protease</keyword>
<dbReference type="CDD" id="cd05474">
    <property type="entry name" value="SAP_like"/>
    <property type="match status" value="1"/>
</dbReference>
<dbReference type="PANTHER" id="PTHR47966">
    <property type="entry name" value="BETA-SITE APP-CLEAVING ENZYME, ISOFORM A-RELATED"/>
    <property type="match status" value="1"/>
</dbReference>
<keyword evidence="6 19" id="KW-0732">Signal</keyword>
<dbReference type="GeneID" id="2875525"/>
<dbReference type="GO" id="GO:0009277">
    <property type="term" value="C:fungal-type cell wall"/>
    <property type="evidence" value="ECO:0000318"/>
    <property type="project" value="GO_Central"/>
</dbReference>
<dbReference type="KEGG" id="ani:ANIA_01573"/>
<dbReference type="VEuPathDB" id="FungiDB:AN1573"/>
<feature type="compositionally biased region" description="Low complexity" evidence="18">
    <location>
        <begin position="475"/>
        <end position="492"/>
    </location>
</feature>
<evidence type="ECO:0000256" key="18">
    <source>
        <dbReference type="SAM" id="MobiDB-lite"/>
    </source>
</evidence>
<dbReference type="GO" id="GO:0031505">
    <property type="term" value="P:fungal-type cell wall organization"/>
    <property type="evidence" value="ECO:0000318"/>
    <property type="project" value="GO_Central"/>
</dbReference>
<keyword evidence="8 17" id="KW-0378">Hydrolase</keyword>
<evidence type="ECO:0000256" key="16">
    <source>
        <dbReference type="PIRSR" id="PIRSR601461-2"/>
    </source>
</evidence>
<accession>Q5BD07</accession>
<comment type="similarity">
    <text evidence="2 17">Belongs to the peptidase A1 family.</text>
</comment>
<evidence type="ECO:0000256" key="19">
    <source>
        <dbReference type="SAM" id="SignalP"/>
    </source>
</evidence>
<sequence>MSVLLVFSLVTFALQGLCSLSLHESDSPHVLQLGLRRNQHNDPVGRDRRRFKRQTGTVAVDLHGDSMGGDIYSTNLTIGDPPQAVEVSVDTGSADLWVVYSENPVCNVRGARCDDSGTYDPTASTSFDGLSDEFAIEYGDSSWAEGYYGIDTLTVADAEVSEVQFAVAVESSIDKGILGIGYSTNVVSTYRYPNLPERLVASNITSSNAYSLWLNRLGSDEGTILFGGVNTAHYTGPLRTLPVVRYNGHYIHLWLTLTGMGVESASDDITKSYSETRSTTGEQEFPFVALLDSGATLTYLPSNIVAQIFSDLDVHLYEPEQFGYVPCDTYLVGREDYNLTFTFSGVTIRVPLRELVLRDAISGPGRDALQLPNNADEESCLFGILPNTDLFPILGDTFLRSAYVVFDLDNNEISLAQANTAPGDDRILEIGSGDDAVPEAEDVDDPVTTATVSLGGSSLILPTGWTNEPIFPSRTVTTSTTATSTGTNTGSGEDTEATDSDQGTSGGTGTQAEGPVATDGAVGVGNSPLLAIAMAALVLNMVLAL</sequence>
<dbReference type="PROSITE" id="PS00141">
    <property type="entry name" value="ASP_PROTEASE"/>
    <property type="match status" value="1"/>
</dbReference>
<comment type="subcellular location">
    <subcellularLocation>
        <location evidence="1">Cell membrane</location>
        <topology evidence="1">Lipid-anchor</topology>
        <topology evidence="1">GPI-anchor</topology>
    </subcellularLocation>
</comment>
<dbReference type="InterPro" id="IPR001461">
    <property type="entry name" value="Aspartic_peptidase_A1"/>
</dbReference>
<feature type="disulfide bond" evidence="16">
    <location>
        <begin position="327"/>
        <end position="380"/>
    </location>
</feature>
<dbReference type="PRINTS" id="PR00792">
    <property type="entry name" value="PEPSIN"/>
</dbReference>
<organism evidence="21 22">
    <name type="scientific">Emericella nidulans (strain FGSC A4 / ATCC 38163 / CBS 112.46 / NRRL 194 / M139)</name>
    <name type="common">Aspergillus nidulans</name>
    <dbReference type="NCBI Taxonomy" id="227321"/>
    <lineage>
        <taxon>Eukaryota</taxon>
        <taxon>Fungi</taxon>
        <taxon>Dikarya</taxon>
        <taxon>Ascomycota</taxon>
        <taxon>Pezizomycotina</taxon>
        <taxon>Eurotiomycetes</taxon>
        <taxon>Eurotiomycetidae</taxon>
        <taxon>Eurotiales</taxon>
        <taxon>Aspergillaceae</taxon>
        <taxon>Aspergillus</taxon>
        <taxon>Aspergillus subgen. Nidulantes</taxon>
    </lineage>
</organism>
<dbReference type="InterPro" id="IPR001969">
    <property type="entry name" value="Aspartic_peptidase_AS"/>
</dbReference>
<dbReference type="InParanoid" id="Q5BD07"/>
<dbReference type="HOGENOM" id="CLU_013253_9_3_1"/>
<keyword evidence="4" id="KW-0336">GPI-anchor</keyword>
<keyword evidence="16" id="KW-1015">Disulfide bond</keyword>
<dbReference type="GO" id="GO:0006508">
    <property type="term" value="P:proteolysis"/>
    <property type="evidence" value="ECO:0007669"/>
    <property type="project" value="UniProtKB-KW"/>
</dbReference>
<dbReference type="RefSeq" id="XP_659177.1">
    <property type="nucleotide sequence ID" value="XM_654085.2"/>
</dbReference>
<feature type="active site" evidence="15">
    <location>
        <position position="292"/>
    </location>
</feature>
<name>Q5BD07_EMENI</name>
<evidence type="ECO:0000256" key="5">
    <source>
        <dbReference type="ARBA" id="ARBA00022670"/>
    </source>
</evidence>
<keyword evidence="22" id="KW-1185">Reference proteome</keyword>
<proteinExistence type="inferred from homology"/>
<dbReference type="OrthoDB" id="771136at2759"/>
<protein>
    <recommendedName>
        <fullName evidence="14">Probable aspartic-type endopeptidase OPSB</fullName>
    </recommendedName>
    <alternativeName>
        <fullName evidence="13">Probable aspartic-type endopeptidase opsB</fullName>
    </alternativeName>
</protein>
<keyword evidence="10" id="KW-0865">Zymogen</keyword>
<dbReference type="GO" id="GO:0004190">
    <property type="term" value="F:aspartic-type endopeptidase activity"/>
    <property type="evidence" value="ECO:0007669"/>
    <property type="project" value="UniProtKB-KW"/>
</dbReference>
<dbReference type="FunCoup" id="Q5BD07">
    <property type="interactions" value="334"/>
</dbReference>
<dbReference type="GO" id="GO:0098552">
    <property type="term" value="C:side of membrane"/>
    <property type="evidence" value="ECO:0007669"/>
    <property type="project" value="UniProtKB-KW"/>
</dbReference>
<evidence type="ECO:0000256" key="8">
    <source>
        <dbReference type="ARBA" id="ARBA00022801"/>
    </source>
</evidence>
<dbReference type="GO" id="GO:0005886">
    <property type="term" value="C:plasma membrane"/>
    <property type="evidence" value="ECO:0007669"/>
    <property type="project" value="UniProtKB-SubCell"/>
</dbReference>
<feature type="region of interest" description="Disordered" evidence="18">
    <location>
        <begin position="471"/>
        <end position="519"/>
    </location>
</feature>
<dbReference type="InterPro" id="IPR033876">
    <property type="entry name" value="SAP-like"/>
</dbReference>
<keyword evidence="12" id="KW-0449">Lipoprotein</keyword>
<reference evidence="22" key="1">
    <citation type="journal article" date="2005" name="Nature">
        <title>Sequencing of Aspergillus nidulans and comparative analysis with A. fumigatus and A. oryzae.</title>
        <authorList>
            <person name="Galagan J.E."/>
            <person name="Calvo S.E."/>
            <person name="Cuomo C."/>
            <person name="Ma L.J."/>
            <person name="Wortman J.R."/>
            <person name="Batzoglou S."/>
            <person name="Lee S.I."/>
            <person name="Basturkmen M."/>
            <person name="Spevak C.C."/>
            <person name="Clutterbuck J."/>
            <person name="Kapitonov V."/>
            <person name="Jurka J."/>
            <person name="Scazzocchio C."/>
            <person name="Farman M."/>
            <person name="Butler J."/>
            <person name="Purcell S."/>
            <person name="Harris S."/>
            <person name="Braus G.H."/>
            <person name="Draht O."/>
            <person name="Busch S."/>
            <person name="D'Enfert C."/>
            <person name="Bouchier C."/>
            <person name="Goldman G.H."/>
            <person name="Bell-Pedersen D."/>
            <person name="Griffiths-Jones S."/>
            <person name="Doonan J.H."/>
            <person name="Yu J."/>
            <person name="Vienken K."/>
            <person name="Pain A."/>
            <person name="Freitag M."/>
            <person name="Selker E.U."/>
            <person name="Archer D.B."/>
            <person name="Penalva M.A."/>
            <person name="Oakley B.R."/>
            <person name="Momany M."/>
            <person name="Tanaka T."/>
            <person name="Kumagai T."/>
            <person name="Asai K."/>
            <person name="Machida M."/>
            <person name="Nierman W.C."/>
            <person name="Denning D.W."/>
            <person name="Caddick M."/>
            <person name="Hynes M."/>
            <person name="Paoletti M."/>
            <person name="Fischer R."/>
            <person name="Miller B."/>
            <person name="Dyer P."/>
            <person name="Sachs M.S."/>
            <person name="Osmani S.A."/>
            <person name="Birren B.W."/>
        </authorList>
    </citation>
    <scope>NUCLEOTIDE SEQUENCE [LARGE SCALE GENOMIC DNA]</scope>
    <source>
        <strain evidence="22">FGSC A4 / ATCC 38163 / CBS 112.46 / NRRL 194 / M139</strain>
    </source>
</reference>
<dbReference type="PROSITE" id="PS51767">
    <property type="entry name" value="PEPTIDASE_A1"/>
    <property type="match status" value="1"/>
</dbReference>
<dbReference type="FunFam" id="2.40.70.10:FF:000068">
    <property type="entry name" value="Aspartic-type endopeptidase (OpsB)"/>
    <property type="match status" value="1"/>
</dbReference>
<feature type="signal peptide" evidence="19">
    <location>
        <begin position="1"/>
        <end position="19"/>
    </location>
</feature>
<dbReference type="SUPFAM" id="SSF50630">
    <property type="entry name" value="Acid proteases"/>
    <property type="match status" value="1"/>
</dbReference>
<keyword evidence="9" id="KW-0472">Membrane</keyword>
<evidence type="ECO:0000256" key="3">
    <source>
        <dbReference type="ARBA" id="ARBA00022475"/>
    </source>
</evidence>
<evidence type="ECO:0000256" key="6">
    <source>
        <dbReference type="ARBA" id="ARBA00022729"/>
    </source>
</evidence>
<keyword evidence="7 17" id="KW-0064">Aspartyl protease</keyword>
<dbReference type="Pfam" id="PF00026">
    <property type="entry name" value="Asp"/>
    <property type="match status" value="1"/>
</dbReference>
<dbReference type="FunFam" id="2.40.70.10:FF:000011">
    <property type="entry name" value="Aspartic protease"/>
    <property type="match status" value="1"/>
</dbReference>
<evidence type="ECO:0000256" key="9">
    <source>
        <dbReference type="ARBA" id="ARBA00023136"/>
    </source>
</evidence>
<dbReference type="MEROPS" id="A01.015"/>
<evidence type="ECO:0000313" key="21">
    <source>
        <dbReference type="EMBL" id="CBF85140.1"/>
    </source>
</evidence>
<evidence type="ECO:0000256" key="11">
    <source>
        <dbReference type="ARBA" id="ARBA00023180"/>
    </source>
</evidence>
<evidence type="ECO:0000256" key="12">
    <source>
        <dbReference type="ARBA" id="ARBA00023288"/>
    </source>
</evidence>
<evidence type="ECO:0000256" key="7">
    <source>
        <dbReference type="ARBA" id="ARBA00022750"/>
    </source>
</evidence>
<evidence type="ECO:0000256" key="17">
    <source>
        <dbReference type="RuleBase" id="RU000454"/>
    </source>
</evidence>
<dbReference type="InterPro" id="IPR021109">
    <property type="entry name" value="Peptidase_aspartic_dom_sf"/>
</dbReference>
<feature type="active site" evidence="15">
    <location>
        <position position="90"/>
    </location>
</feature>